<evidence type="ECO:0000256" key="2">
    <source>
        <dbReference type="ARBA" id="ARBA00003172"/>
    </source>
</evidence>
<name>A0A1F6TQA0_9PROT</name>
<reference evidence="12 13" key="1">
    <citation type="journal article" date="2016" name="Nat. Commun.">
        <title>Thousands of microbial genomes shed light on interconnected biogeochemical processes in an aquifer system.</title>
        <authorList>
            <person name="Anantharaman K."/>
            <person name="Brown C.T."/>
            <person name="Hug L.A."/>
            <person name="Sharon I."/>
            <person name="Castelle C.J."/>
            <person name="Probst A.J."/>
            <person name="Thomas B.C."/>
            <person name="Singh A."/>
            <person name="Wilkins M.J."/>
            <person name="Karaoz U."/>
            <person name="Brodie E.L."/>
            <person name="Williams K.H."/>
            <person name="Hubbard S.S."/>
            <person name="Banfield J.F."/>
        </authorList>
    </citation>
    <scope>NUCLEOTIDE SEQUENCE [LARGE SCALE GENOMIC DNA]</scope>
</reference>
<dbReference type="Pfam" id="PF13580">
    <property type="entry name" value="SIS_2"/>
    <property type="match status" value="1"/>
</dbReference>
<feature type="binding site" evidence="10">
    <location>
        <position position="185"/>
    </location>
    <ligand>
        <name>substrate</name>
    </ligand>
</feature>
<feature type="binding site" evidence="10">
    <location>
        <position position="75"/>
    </location>
    <ligand>
        <name>substrate</name>
    </ligand>
</feature>
<comment type="catalytic activity">
    <reaction evidence="1 10">
        <text>2 D-sedoheptulose 7-phosphate = D-glycero-alpha-D-manno-heptose 7-phosphate + D-glycero-beta-D-manno-heptose 7-phosphate</text>
        <dbReference type="Rhea" id="RHEA:27489"/>
        <dbReference type="ChEBI" id="CHEBI:57483"/>
        <dbReference type="ChEBI" id="CHEBI:60203"/>
        <dbReference type="ChEBI" id="CHEBI:60204"/>
        <dbReference type="EC" id="5.3.1.28"/>
    </reaction>
</comment>
<dbReference type="Proteomes" id="UP000178885">
    <property type="component" value="Unassembled WGS sequence"/>
</dbReference>
<dbReference type="InterPro" id="IPR046348">
    <property type="entry name" value="SIS_dom_sf"/>
</dbReference>
<feature type="binding site" evidence="10">
    <location>
        <begin position="104"/>
        <end position="105"/>
    </location>
    <ligand>
        <name>substrate</name>
    </ligand>
</feature>
<dbReference type="AlphaFoldDB" id="A0A1F6TQA0"/>
<comment type="similarity">
    <text evidence="4 10">Belongs to the SIS family. GmhA subfamily.</text>
</comment>
<dbReference type="GO" id="GO:0097367">
    <property type="term" value="F:carbohydrate derivative binding"/>
    <property type="evidence" value="ECO:0007669"/>
    <property type="project" value="InterPro"/>
</dbReference>
<feature type="binding site" evidence="10">
    <location>
        <begin position="130"/>
        <end position="132"/>
    </location>
    <ligand>
        <name>substrate</name>
    </ligand>
</feature>
<evidence type="ECO:0000256" key="5">
    <source>
        <dbReference type="ARBA" id="ARBA00022490"/>
    </source>
</evidence>
<feature type="binding site" evidence="10">
    <location>
        <position position="185"/>
    </location>
    <ligand>
        <name>Zn(2+)</name>
        <dbReference type="ChEBI" id="CHEBI:29105"/>
    </ligand>
</feature>
<comment type="pathway">
    <text evidence="10">Carbohydrate biosynthesis; D-glycero-D-manno-heptose 7-phosphate biosynthesis; D-glycero-alpha-D-manno-heptose 7-phosphate and D-glycero-beta-D-manno-heptose 7-phosphate from sedoheptulose 7-phosphate: step 1/1.</text>
</comment>
<organism evidence="12 13">
    <name type="scientific">Candidatus Muproteobacteria bacterium RBG_16_65_34</name>
    <dbReference type="NCBI Taxonomy" id="1817760"/>
    <lineage>
        <taxon>Bacteria</taxon>
        <taxon>Pseudomonadati</taxon>
        <taxon>Pseudomonadota</taxon>
        <taxon>Candidatus Muproteobacteria</taxon>
    </lineage>
</organism>
<comment type="subunit">
    <text evidence="10">Homotetramer.</text>
</comment>
<dbReference type="InterPro" id="IPR004515">
    <property type="entry name" value="Phosphoheptose_Isoase"/>
</dbReference>
<dbReference type="GO" id="GO:2001061">
    <property type="term" value="P:D-glycero-D-manno-heptose 7-phosphate biosynthetic process"/>
    <property type="evidence" value="ECO:0007669"/>
    <property type="project" value="UniProtKB-UniPathway"/>
</dbReference>
<dbReference type="EMBL" id="MFSU01000059">
    <property type="protein sequence ID" value="OGI47293.1"/>
    <property type="molecule type" value="Genomic_DNA"/>
</dbReference>
<evidence type="ECO:0000256" key="8">
    <source>
        <dbReference type="ARBA" id="ARBA00023235"/>
    </source>
</evidence>
<keyword evidence="9 10" id="KW-0119">Carbohydrate metabolism</keyword>
<evidence type="ECO:0000256" key="6">
    <source>
        <dbReference type="ARBA" id="ARBA00022723"/>
    </source>
</evidence>
<feature type="binding site" evidence="10">
    <location>
        <position position="135"/>
    </location>
    <ligand>
        <name>substrate</name>
    </ligand>
</feature>
<dbReference type="InterPro" id="IPR035461">
    <property type="entry name" value="GmhA/DiaA"/>
</dbReference>
<dbReference type="PROSITE" id="PS51464">
    <property type="entry name" value="SIS"/>
    <property type="match status" value="1"/>
</dbReference>
<dbReference type="InterPro" id="IPR001347">
    <property type="entry name" value="SIS_dom"/>
</dbReference>
<dbReference type="HAMAP" id="MF_00067">
    <property type="entry name" value="GmhA"/>
    <property type="match status" value="1"/>
</dbReference>
<keyword evidence="5 10" id="KW-0963">Cytoplasm</keyword>
<dbReference type="PANTHER" id="PTHR30390">
    <property type="entry name" value="SEDOHEPTULOSE 7-PHOSPHATE ISOMERASE / DNAA INITIATOR-ASSOCIATING FACTOR FOR REPLICATION INITIATION"/>
    <property type="match status" value="1"/>
</dbReference>
<evidence type="ECO:0000256" key="10">
    <source>
        <dbReference type="HAMAP-Rule" id="MF_00067"/>
    </source>
</evidence>
<dbReference type="GO" id="GO:0005975">
    <property type="term" value="P:carbohydrate metabolic process"/>
    <property type="evidence" value="ECO:0007669"/>
    <property type="project" value="UniProtKB-UniRule"/>
</dbReference>
<dbReference type="CDD" id="cd05006">
    <property type="entry name" value="SIS_GmhA"/>
    <property type="match status" value="1"/>
</dbReference>
<keyword evidence="6 10" id="KW-0479">Metal-binding</keyword>
<sequence length="207" mass="21985">MAKDNLFAVDNSALAARVKNHFQESARTLNDCVDELAPLITQAAGHMIQALLSDRKILACGNGGSAADAQHFSAELLNRFERERPGLPGIALTTDTSTLTAIANDYHFDDIFSKQIRALGQPGDVLLGITTSGNSRNVLHAIEAAHERGMVCVLLNGRTGGEASALLTGGDVDLCVRGPSTARIQEVHGLVIHCLCDLIDYQLLGQG</sequence>
<feature type="binding site" evidence="10">
    <location>
        <position position="75"/>
    </location>
    <ligand>
        <name>Zn(2+)</name>
        <dbReference type="ChEBI" id="CHEBI:29105"/>
    </ligand>
</feature>
<feature type="binding site" evidence="10">
    <location>
        <position position="193"/>
    </location>
    <ligand>
        <name>Zn(2+)</name>
        <dbReference type="ChEBI" id="CHEBI:29105"/>
    </ligand>
</feature>
<dbReference type="UniPathway" id="UPA00041">
    <property type="reaction ID" value="UER00436"/>
</dbReference>
<comment type="caution">
    <text evidence="12">The sequence shown here is derived from an EMBL/GenBank/DDBJ whole genome shotgun (WGS) entry which is preliminary data.</text>
</comment>
<accession>A0A1F6TQA0</accession>
<dbReference type="NCBIfam" id="NF010546">
    <property type="entry name" value="PRK13936.1"/>
    <property type="match status" value="1"/>
</dbReference>
<evidence type="ECO:0000256" key="7">
    <source>
        <dbReference type="ARBA" id="ARBA00022833"/>
    </source>
</evidence>
<dbReference type="InterPro" id="IPR050099">
    <property type="entry name" value="SIS_GmhA/DiaA_subfam"/>
</dbReference>
<gene>
    <name evidence="10" type="primary">gmhA</name>
    <name evidence="12" type="ORF">A2151_09175</name>
</gene>
<dbReference type="PANTHER" id="PTHR30390:SF6">
    <property type="entry name" value="DNAA INITIATOR-ASSOCIATING PROTEIN DIAA"/>
    <property type="match status" value="1"/>
</dbReference>
<dbReference type="GO" id="GO:0008270">
    <property type="term" value="F:zinc ion binding"/>
    <property type="evidence" value="ECO:0007669"/>
    <property type="project" value="UniProtKB-UniRule"/>
</dbReference>
<dbReference type="STRING" id="1817760.A2151_09175"/>
<comment type="subcellular location">
    <subcellularLocation>
        <location evidence="3 10">Cytoplasm</location>
    </subcellularLocation>
</comment>
<feature type="binding site" evidence="10">
    <location>
        <begin position="62"/>
        <end position="64"/>
    </location>
    <ligand>
        <name>substrate</name>
    </ligand>
</feature>
<evidence type="ECO:0000256" key="3">
    <source>
        <dbReference type="ARBA" id="ARBA00004496"/>
    </source>
</evidence>
<comment type="cofactor">
    <cofactor evidence="10">
        <name>Zn(2+)</name>
        <dbReference type="ChEBI" id="CHEBI:29105"/>
    </cofactor>
    <text evidence="10">Binds 1 zinc ion per subunit.</text>
</comment>
<protein>
    <recommendedName>
        <fullName evidence="10">Phosphoheptose isomerase</fullName>
        <ecNumber evidence="10">5.3.1.28</ecNumber>
    </recommendedName>
    <alternativeName>
        <fullName evidence="10">Sedoheptulose 7-phosphate isomerase</fullName>
    </alternativeName>
</protein>
<keyword evidence="7 10" id="KW-0862">Zinc</keyword>
<evidence type="ECO:0000256" key="4">
    <source>
        <dbReference type="ARBA" id="ARBA00009894"/>
    </source>
</evidence>
<feature type="binding site" evidence="10">
    <location>
        <position position="71"/>
    </location>
    <ligand>
        <name>Zn(2+)</name>
        <dbReference type="ChEBI" id="CHEBI:29105"/>
    </ligand>
</feature>
<comment type="miscellaneous">
    <text evidence="10">The reaction produces a racemic mixture of D-glycero-alpha-D-manno-heptose 7-phosphate and D-glycero-beta-D-manno-heptose 7-phosphate.</text>
</comment>
<evidence type="ECO:0000256" key="9">
    <source>
        <dbReference type="ARBA" id="ARBA00023277"/>
    </source>
</evidence>
<evidence type="ECO:0000259" key="11">
    <source>
        <dbReference type="PROSITE" id="PS51464"/>
    </source>
</evidence>
<evidence type="ECO:0000256" key="1">
    <source>
        <dbReference type="ARBA" id="ARBA00000348"/>
    </source>
</evidence>
<feature type="domain" description="SIS" evidence="11">
    <location>
        <begin position="47"/>
        <end position="207"/>
    </location>
</feature>
<evidence type="ECO:0000313" key="13">
    <source>
        <dbReference type="Proteomes" id="UP000178885"/>
    </source>
</evidence>
<evidence type="ECO:0000313" key="12">
    <source>
        <dbReference type="EMBL" id="OGI47293.1"/>
    </source>
</evidence>
<dbReference type="GO" id="GO:0005737">
    <property type="term" value="C:cytoplasm"/>
    <property type="evidence" value="ECO:0007669"/>
    <property type="project" value="UniProtKB-SubCell"/>
</dbReference>
<dbReference type="EC" id="5.3.1.28" evidence="10"/>
<dbReference type="Gene3D" id="3.40.50.10490">
    <property type="entry name" value="Glucose-6-phosphate isomerase like protein, domain 1"/>
    <property type="match status" value="1"/>
</dbReference>
<keyword evidence="8 10" id="KW-0413">Isomerase</keyword>
<proteinExistence type="inferred from homology"/>
<comment type="function">
    <text evidence="2 10">Catalyzes the isomerization of sedoheptulose 7-phosphate in D-glycero-D-manno-heptose 7-phosphate.</text>
</comment>
<dbReference type="SUPFAM" id="SSF53697">
    <property type="entry name" value="SIS domain"/>
    <property type="match status" value="1"/>
</dbReference>
<dbReference type="GO" id="GO:0008968">
    <property type="term" value="F:D-sedoheptulose 7-phosphate isomerase activity"/>
    <property type="evidence" value="ECO:0007669"/>
    <property type="project" value="UniProtKB-UniRule"/>
</dbReference>